<dbReference type="EMBL" id="FNXT01001361">
    <property type="protein sequence ID" value="SZX79269.1"/>
    <property type="molecule type" value="Genomic_DNA"/>
</dbReference>
<name>A0A383WQ01_TETOB</name>
<proteinExistence type="predicted"/>
<dbReference type="STRING" id="3088.A0A383WQ01"/>
<accession>A0A383WQ01</accession>
<gene>
    <name evidence="1" type="ORF">BQ4739_LOCUS19549</name>
</gene>
<reference evidence="1 2" key="1">
    <citation type="submission" date="2016-10" db="EMBL/GenBank/DDBJ databases">
        <authorList>
            <person name="Cai Z."/>
        </authorList>
    </citation>
    <scope>NUCLEOTIDE SEQUENCE [LARGE SCALE GENOMIC DNA]</scope>
</reference>
<sequence>MASCALACAPLVQTTPAHLSGLFQVRPCLDSRLFQRLDRKALMALALVVDASAERADKVKGAVFSQQGALQQIEAMCRIHRPEQKPLDTLAEMGILDFVPYLARQLVPAKQADAQPSMPPGAAYMNYVSMLNQTVMMSTQLYNDATNPAHHKYTAHQVALLYQALNMLQGETKPIRRLIEGRFDDIKAITESHTPYLDPELSSWLQGITWVCREEVTVCPSYVHRRLSPMLTCVTQQ</sequence>
<protein>
    <submittedName>
        <fullName evidence="1">Uncharacterized protein</fullName>
    </submittedName>
</protein>
<dbReference type="AlphaFoldDB" id="A0A383WQ01"/>
<organism evidence="1 2">
    <name type="scientific">Tetradesmus obliquus</name>
    <name type="common">Green alga</name>
    <name type="synonym">Acutodesmus obliquus</name>
    <dbReference type="NCBI Taxonomy" id="3088"/>
    <lineage>
        <taxon>Eukaryota</taxon>
        <taxon>Viridiplantae</taxon>
        <taxon>Chlorophyta</taxon>
        <taxon>core chlorophytes</taxon>
        <taxon>Chlorophyceae</taxon>
        <taxon>CS clade</taxon>
        <taxon>Sphaeropleales</taxon>
        <taxon>Scenedesmaceae</taxon>
        <taxon>Tetradesmus</taxon>
    </lineage>
</organism>
<evidence type="ECO:0000313" key="1">
    <source>
        <dbReference type="EMBL" id="SZX79269.1"/>
    </source>
</evidence>
<dbReference type="Proteomes" id="UP000256970">
    <property type="component" value="Unassembled WGS sequence"/>
</dbReference>
<evidence type="ECO:0000313" key="2">
    <source>
        <dbReference type="Proteomes" id="UP000256970"/>
    </source>
</evidence>
<keyword evidence="2" id="KW-1185">Reference proteome</keyword>